<dbReference type="AlphaFoldDB" id="A0AAW2BZX0"/>
<keyword evidence="1" id="KW-0472">Membrane</keyword>
<feature type="transmembrane region" description="Helical" evidence="1">
    <location>
        <begin position="46"/>
        <end position="63"/>
    </location>
</feature>
<evidence type="ECO:0000313" key="3">
    <source>
        <dbReference type="Proteomes" id="UP001459277"/>
    </source>
</evidence>
<gene>
    <name evidence="2" type="ORF">SO802_029849</name>
</gene>
<feature type="transmembrane region" description="Helical" evidence="1">
    <location>
        <begin position="83"/>
        <end position="102"/>
    </location>
</feature>
<sequence>MPSYIRLRPTPSSSPIFKAQLCSSIILTKVLCAISHRQPTQATPHRRLCVCFFMLLILVWGYSKDPKFLEVLFVIGDFWWFGLRKKIGDLVLIIYCCAYYFFSL</sequence>
<protein>
    <recommendedName>
        <fullName evidence="4">Transmembrane protein</fullName>
    </recommendedName>
</protein>
<keyword evidence="3" id="KW-1185">Reference proteome</keyword>
<evidence type="ECO:0000256" key="1">
    <source>
        <dbReference type="SAM" id="Phobius"/>
    </source>
</evidence>
<reference evidence="2 3" key="1">
    <citation type="submission" date="2024-01" db="EMBL/GenBank/DDBJ databases">
        <title>A telomere-to-telomere, gap-free genome of sweet tea (Lithocarpus litseifolius).</title>
        <authorList>
            <person name="Zhou J."/>
        </authorList>
    </citation>
    <scope>NUCLEOTIDE SEQUENCE [LARGE SCALE GENOMIC DNA]</scope>
    <source>
        <strain evidence="2">Zhou-2022a</strain>
        <tissue evidence="2">Leaf</tissue>
    </source>
</reference>
<proteinExistence type="predicted"/>
<dbReference type="Proteomes" id="UP001459277">
    <property type="component" value="Unassembled WGS sequence"/>
</dbReference>
<keyword evidence="1" id="KW-1133">Transmembrane helix</keyword>
<dbReference type="EMBL" id="JAZDWU010000010">
    <property type="protein sequence ID" value="KAK9989610.1"/>
    <property type="molecule type" value="Genomic_DNA"/>
</dbReference>
<accession>A0AAW2BZX0</accession>
<keyword evidence="1" id="KW-0812">Transmembrane</keyword>
<comment type="caution">
    <text evidence="2">The sequence shown here is derived from an EMBL/GenBank/DDBJ whole genome shotgun (WGS) entry which is preliminary data.</text>
</comment>
<evidence type="ECO:0000313" key="2">
    <source>
        <dbReference type="EMBL" id="KAK9989610.1"/>
    </source>
</evidence>
<name>A0AAW2BZX0_9ROSI</name>
<organism evidence="2 3">
    <name type="scientific">Lithocarpus litseifolius</name>
    <dbReference type="NCBI Taxonomy" id="425828"/>
    <lineage>
        <taxon>Eukaryota</taxon>
        <taxon>Viridiplantae</taxon>
        <taxon>Streptophyta</taxon>
        <taxon>Embryophyta</taxon>
        <taxon>Tracheophyta</taxon>
        <taxon>Spermatophyta</taxon>
        <taxon>Magnoliopsida</taxon>
        <taxon>eudicotyledons</taxon>
        <taxon>Gunneridae</taxon>
        <taxon>Pentapetalae</taxon>
        <taxon>rosids</taxon>
        <taxon>fabids</taxon>
        <taxon>Fagales</taxon>
        <taxon>Fagaceae</taxon>
        <taxon>Lithocarpus</taxon>
    </lineage>
</organism>
<evidence type="ECO:0008006" key="4">
    <source>
        <dbReference type="Google" id="ProtNLM"/>
    </source>
</evidence>